<evidence type="ECO:0000313" key="9">
    <source>
        <dbReference type="EMBL" id="AWT59438.1"/>
    </source>
</evidence>
<dbReference type="FunFam" id="3.40.50.300:FF:000016">
    <property type="entry name" value="Oligopeptide ABC transporter ATP-binding component"/>
    <property type="match status" value="1"/>
</dbReference>
<dbReference type="Proteomes" id="UP000247465">
    <property type="component" value="Chromosome"/>
</dbReference>
<proteinExistence type="inferred from homology"/>
<keyword evidence="6 9" id="KW-0067">ATP-binding</keyword>
<name>A0A2Z4AEP2_9BACT</name>
<dbReference type="InterPro" id="IPR003593">
    <property type="entry name" value="AAA+_ATPase"/>
</dbReference>
<sequence length="317" mass="35300">MPNDDIHLRIENLHVQFHMEEGIVHAVNGVNLVLNRGRTLAIVGESGSGKSVTAFSILRLIQKPGEIADGKITLYPRKRKPIDITSLNEKSETLYELRGGLVSMIFQEPMTALSPVHTIGNQICEAILLHQDVNKKESEEIAIAMLKKVGIPNAEQRLRQYPHEFSGGMRQRVVIAMALVCRPEVLIADEPTTALDVTIQAQFLDLLKNLKEETKTSIIYITHDMGVVAQTADDVAVMYKGRVVEKGTVRQILKDPIHPYTRGLLAAIPSMSERQKRLPTLDSVIGDTDIDTPWELLTLPDGREISINPDELTPQLK</sequence>
<dbReference type="Pfam" id="PF08352">
    <property type="entry name" value="oligo_HPY"/>
    <property type="match status" value="1"/>
</dbReference>
<reference evidence="9 10" key="1">
    <citation type="submission" date="2018-06" db="EMBL/GenBank/DDBJ databases">
        <title>Draft Genome Sequence of a Novel Marine Bacterium Related to the Verrucomicrobia.</title>
        <authorList>
            <person name="Vosseberg J."/>
            <person name="Martijn J."/>
            <person name="Ettema T.J.G."/>
        </authorList>
    </citation>
    <scope>NUCLEOTIDE SEQUENCE [LARGE SCALE GENOMIC DNA]</scope>
    <source>
        <strain evidence="9">TARA_B100001123</strain>
    </source>
</reference>
<dbReference type="PANTHER" id="PTHR43297:SF2">
    <property type="entry name" value="DIPEPTIDE TRANSPORT ATP-BINDING PROTEIN DPPD"/>
    <property type="match status" value="1"/>
</dbReference>
<dbReference type="AlphaFoldDB" id="A0A2Z4AEP2"/>
<dbReference type="PROSITE" id="PS00211">
    <property type="entry name" value="ABC_TRANSPORTER_1"/>
    <property type="match status" value="1"/>
</dbReference>
<evidence type="ECO:0000256" key="2">
    <source>
        <dbReference type="ARBA" id="ARBA00005417"/>
    </source>
</evidence>
<evidence type="ECO:0000256" key="4">
    <source>
        <dbReference type="ARBA" id="ARBA00022475"/>
    </source>
</evidence>
<feature type="domain" description="ABC transporter" evidence="8">
    <location>
        <begin position="8"/>
        <end position="265"/>
    </location>
</feature>
<evidence type="ECO:0000256" key="1">
    <source>
        <dbReference type="ARBA" id="ARBA00004417"/>
    </source>
</evidence>
<evidence type="ECO:0000256" key="5">
    <source>
        <dbReference type="ARBA" id="ARBA00022741"/>
    </source>
</evidence>
<dbReference type="SUPFAM" id="SSF52540">
    <property type="entry name" value="P-loop containing nucleoside triphosphate hydrolases"/>
    <property type="match status" value="1"/>
</dbReference>
<evidence type="ECO:0000256" key="3">
    <source>
        <dbReference type="ARBA" id="ARBA00022448"/>
    </source>
</evidence>
<dbReference type="InterPro" id="IPR013563">
    <property type="entry name" value="Oligopep_ABC_C"/>
</dbReference>
<comment type="subcellular location">
    <subcellularLocation>
        <location evidence="1">Cell inner membrane</location>
        <topology evidence="1">Peripheral membrane protein</topology>
    </subcellularLocation>
</comment>
<dbReference type="SMART" id="SM00382">
    <property type="entry name" value="AAA"/>
    <property type="match status" value="1"/>
</dbReference>
<accession>A0A2Z4AEP2</accession>
<dbReference type="GO" id="GO:0005886">
    <property type="term" value="C:plasma membrane"/>
    <property type="evidence" value="ECO:0007669"/>
    <property type="project" value="UniProtKB-SubCell"/>
</dbReference>
<dbReference type="InterPro" id="IPR003439">
    <property type="entry name" value="ABC_transporter-like_ATP-bd"/>
</dbReference>
<keyword evidence="5" id="KW-0547">Nucleotide-binding</keyword>
<evidence type="ECO:0000259" key="8">
    <source>
        <dbReference type="PROSITE" id="PS50893"/>
    </source>
</evidence>
<dbReference type="EMBL" id="CP029803">
    <property type="protein sequence ID" value="AWT59438.1"/>
    <property type="molecule type" value="Genomic_DNA"/>
</dbReference>
<dbReference type="InterPro" id="IPR027417">
    <property type="entry name" value="P-loop_NTPase"/>
</dbReference>
<dbReference type="Gene3D" id="3.40.50.300">
    <property type="entry name" value="P-loop containing nucleotide triphosphate hydrolases"/>
    <property type="match status" value="1"/>
</dbReference>
<comment type="similarity">
    <text evidence="2">Belongs to the ABC transporter superfamily.</text>
</comment>
<evidence type="ECO:0000256" key="6">
    <source>
        <dbReference type="ARBA" id="ARBA00022840"/>
    </source>
</evidence>
<keyword evidence="7" id="KW-0472">Membrane</keyword>
<dbReference type="GO" id="GO:0005524">
    <property type="term" value="F:ATP binding"/>
    <property type="evidence" value="ECO:0007669"/>
    <property type="project" value="UniProtKB-KW"/>
</dbReference>
<keyword evidence="3" id="KW-0813">Transport</keyword>
<dbReference type="Pfam" id="PF00005">
    <property type="entry name" value="ABC_tran"/>
    <property type="match status" value="1"/>
</dbReference>
<dbReference type="GO" id="GO:0016887">
    <property type="term" value="F:ATP hydrolysis activity"/>
    <property type="evidence" value="ECO:0007669"/>
    <property type="project" value="InterPro"/>
</dbReference>
<keyword evidence="4" id="KW-1003">Cell membrane</keyword>
<evidence type="ECO:0000313" key="10">
    <source>
        <dbReference type="Proteomes" id="UP000247465"/>
    </source>
</evidence>
<dbReference type="PANTHER" id="PTHR43297">
    <property type="entry name" value="OLIGOPEPTIDE TRANSPORT ATP-BINDING PROTEIN APPD"/>
    <property type="match status" value="1"/>
</dbReference>
<dbReference type="InterPro" id="IPR017871">
    <property type="entry name" value="ABC_transporter-like_CS"/>
</dbReference>
<dbReference type="InterPro" id="IPR050388">
    <property type="entry name" value="ABC_Ni/Peptide_Import"/>
</dbReference>
<gene>
    <name evidence="9" type="primary">oppD_1</name>
    <name evidence="9" type="ORF">DF168_00627</name>
</gene>
<dbReference type="PROSITE" id="PS50893">
    <property type="entry name" value="ABC_TRANSPORTER_2"/>
    <property type="match status" value="1"/>
</dbReference>
<evidence type="ECO:0000256" key="7">
    <source>
        <dbReference type="ARBA" id="ARBA00023136"/>
    </source>
</evidence>
<dbReference type="KEGG" id="mtar:DF168_00627"/>
<dbReference type="CDD" id="cd03257">
    <property type="entry name" value="ABC_NikE_OppD_transporters"/>
    <property type="match status" value="1"/>
</dbReference>
<organism evidence="9 10">
    <name type="scientific">Candidatus Moanibacter tarae</name>
    <dbReference type="NCBI Taxonomy" id="2200854"/>
    <lineage>
        <taxon>Bacteria</taxon>
        <taxon>Pseudomonadati</taxon>
        <taxon>Verrucomicrobiota</taxon>
        <taxon>Opitutia</taxon>
        <taxon>Puniceicoccales</taxon>
        <taxon>Puniceicoccales incertae sedis</taxon>
        <taxon>Candidatus Moanibacter</taxon>
    </lineage>
</organism>
<dbReference type="GO" id="GO:0015833">
    <property type="term" value="P:peptide transport"/>
    <property type="evidence" value="ECO:0007669"/>
    <property type="project" value="InterPro"/>
</dbReference>
<protein>
    <submittedName>
        <fullName evidence="9">Oligopeptide transport ATP-binding protein OppD</fullName>
    </submittedName>
</protein>